<organism evidence="2">
    <name type="scientific">Sesamum latifolium</name>
    <dbReference type="NCBI Taxonomy" id="2727402"/>
    <lineage>
        <taxon>Eukaryota</taxon>
        <taxon>Viridiplantae</taxon>
        <taxon>Streptophyta</taxon>
        <taxon>Embryophyta</taxon>
        <taxon>Tracheophyta</taxon>
        <taxon>Spermatophyta</taxon>
        <taxon>Magnoliopsida</taxon>
        <taxon>eudicotyledons</taxon>
        <taxon>Gunneridae</taxon>
        <taxon>Pentapetalae</taxon>
        <taxon>asterids</taxon>
        <taxon>lamiids</taxon>
        <taxon>Lamiales</taxon>
        <taxon>Pedaliaceae</taxon>
        <taxon>Sesamum</taxon>
    </lineage>
</organism>
<reference evidence="2" key="2">
    <citation type="journal article" date="2024" name="Plant">
        <title>Genomic evolution and insights into agronomic trait innovations of Sesamum species.</title>
        <authorList>
            <person name="Miao H."/>
            <person name="Wang L."/>
            <person name="Qu L."/>
            <person name="Liu H."/>
            <person name="Sun Y."/>
            <person name="Le M."/>
            <person name="Wang Q."/>
            <person name="Wei S."/>
            <person name="Zheng Y."/>
            <person name="Lin W."/>
            <person name="Duan Y."/>
            <person name="Cao H."/>
            <person name="Xiong S."/>
            <person name="Wang X."/>
            <person name="Wei L."/>
            <person name="Li C."/>
            <person name="Ma Q."/>
            <person name="Ju M."/>
            <person name="Zhao R."/>
            <person name="Li G."/>
            <person name="Mu C."/>
            <person name="Tian Q."/>
            <person name="Mei H."/>
            <person name="Zhang T."/>
            <person name="Gao T."/>
            <person name="Zhang H."/>
        </authorList>
    </citation>
    <scope>NUCLEOTIDE SEQUENCE</scope>
    <source>
        <strain evidence="2">KEN1</strain>
    </source>
</reference>
<comment type="caution">
    <text evidence="2">The sequence shown here is derived from an EMBL/GenBank/DDBJ whole genome shotgun (WGS) entry which is preliminary data.</text>
</comment>
<feature type="compositionally biased region" description="Polar residues" evidence="1">
    <location>
        <begin position="105"/>
        <end position="120"/>
    </location>
</feature>
<dbReference type="EMBL" id="JACGWN010000011">
    <property type="protein sequence ID" value="KAL0420416.1"/>
    <property type="molecule type" value="Genomic_DNA"/>
</dbReference>
<dbReference type="AlphaFoldDB" id="A0AAW2UZ26"/>
<protein>
    <recommendedName>
        <fullName evidence="3">Myb/SANT-like domain-containing protein</fullName>
    </recommendedName>
</protein>
<sequence length="177" mass="20055">MMSKSGLGWDDCRNMVTVEDDNAWDEFIKIDPSTKGMRYKSWPFFPAWREIFDKDRATSERGWDPTKAGNERTGRDGIEFEQSNAPTGDWNPETGFQGINEEPPQLNNINCDPTVNSSSATKRTPNRRKRKTIEACPEIPQLVSMVSNFCESANTRIGSLARALESEFGDPSKRGWL</sequence>
<dbReference type="PANTHER" id="PTHR46250">
    <property type="entry name" value="MYB/SANT-LIKE DNA-BINDING DOMAIN PROTEIN-RELATED"/>
    <property type="match status" value="1"/>
</dbReference>
<proteinExistence type="predicted"/>
<evidence type="ECO:0000256" key="1">
    <source>
        <dbReference type="SAM" id="MobiDB-lite"/>
    </source>
</evidence>
<feature type="region of interest" description="Disordered" evidence="1">
    <location>
        <begin position="58"/>
        <end position="131"/>
    </location>
</feature>
<dbReference type="PANTHER" id="PTHR46250:SF15">
    <property type="entry name" value="OS01G0523800 PROTEIN"/>
    <property type="match status" value="1"/>
</dbReference>
<feature type="compositionally biased region" description="Basic and acidic residues" evidence="1">
    <location>
        <begin position="58"/>
        <end position="78"/>
    </location>
</feature>
<gene>
    <name evidence="2" type="ORF">Slati_3064500</name>
</gene>
<evidence type="ECO:0008006" key="3">
    <source>
        <dbReference type="Google" id="ProtNLM"/>
    </source>
</evidence>
<evidence type="ECO:0000313" key="2">
    <source>
        <dbReference type="EMBL" id="KAL0420416.1"/>
    </source>
</evidence>
<name>A0AAW2UZ26_9LAMI</name>
<reference evidence="2" key="1">
    <citation type="submission" date="2020-06" db="EMBL/GenBank/DDBJ databases">
        <authorList>
            <person name="Li T."/>
            <person name="Hu X."/>
            <person name="Zhang T."/>
            <person name="Song X."/>
            <person name="Zhang H."/>
            <person name="Dai N."/>
            <person name="Sheng W."/>
            <person name="Hou X."/>
            <person name="Wei L."/>
        </authorList>
    </citation>
    <scope>NUCLEOTIDE SEQUENCE</scope>
    <source>
        <strain evidence="2">KEN1</strain>
        <tissue evidence="2">Leaf</tissue>
    </source>
</reference>
<accession>A0AAW2UZ26</accession>